<dbReference type="PANTHER" id="PTHR30055:SF148">
    <property type="entry name" value="TETR-FAMILY TRANSCRIPTIONAL REGULATOR"/>
    <property type="match status" value="1"/>
</dbReference>
<accession>A0A6C7EEQ0</accession>
<dbReference type="Proteomes" id="UP000011863">
    <property type="component" value="Chromosome"/>
</dbReference>
<evidence type="ECO:0000259" key="5">
    <source>
        <dbReference type="PROSITE" id="PS50977"/>
    </source>
</evidence>
<dbReference type="PROSITE" id="PS50977">
    <property type="entry name" value="HTH_TETR_2"/>
    <property type="match status" value="1"/>
</dbReference>
<dbReference type="InterPro" id="IPR011075">
    <property type="entry name" value="TetR_C"/>
</dbReference>
<reference evidence="6 7" key="1">
    <citation type="journal article" date="2013" name="Int. J. Syst. Evol. Microbiol.">
        <title>Ilumatobacter nonamiense sp. nov. and Ilumatobacter coccineum sp. nov., isolated from seashore sand.</title>
        <authorList>
            <person name="Matsumoto A."/>
            <person name="Kasai H."/>
            <person name="Matsuo Y."/>
            <person name="Shizuri Y."/>
            <person name="Ichikawa N."/>
            <person name="Fujita N."/>
            <person name="Omura S."/>
            <person name="Takahashi Y."/>
        </authorList>
    </citation>
    <scope>NUCLEOTIDE SEQUENCE [LARGE SCALE GENOMIC DNA]</scope>
    <source>
        <strain evidence="7">NBRC 103263 / KCTC 29153 / YM16-304</strain>
    </source>
</reference>
<organism evidence="6 7">
    <name type="scientific">Ilumatobacter coccineus (strain NBRC 103263 / KCTC 29153 / YM16-304)</name>
    <dbReference type="NCBI Taxonomy" id="1313172"/>
    <lineage>
        <taxon>Bacteria</taxon>
        <taxon>Bacillati</taxon>
        <taxon>Actinomycetota</taxon>
        <taxon>Acidimicrobiia</taxon>
        <taxon>Acidimicrobiales</taxon>
        <taxon>Ilumatobacteraceae</taxon>
        <taxon>Ilumatobacter</taxon>
    </lineage>
</organism>
<evidence type="ECO:0000256" key="2">
    <source>
        <dbReference type="ARBA" id="ARBA00023125"/>
    </source>
</evidence>
<dbReference type="Gene3D" id="1.10.10.60">
    <property type="entry name" value="Homeodomain-like"/>
    <property type="match status" value="1"/>
</dbReference>
<evidence type="ECO:0000256" key="3">
    <source>
        <dbReference type="ARBA" id="ARBA00023163"/>
    </source>
</evidence>
<evidence type="ECO:0000313" key="7">
    <source>
        <dbReference type="Proteomes" id="UP000011863"/>
    </source>
</evidence>
<dbReference type="GO" id="GO:0003700">
    <property type="term" value="F:DNA-binding transcription factor activity"/>
    <property type="evidence" value="ECO:0007669"/>
    <property type="project" value="TreeGrafter"/>
</dbReference>
<keyword evidence="1" id="KW-0805">Transcription regulation</keyword>
<dbReference type="GO" id="GO:0000976">
    <property type="term" value="F:transcription cis-regulatory region binding"/>
    <property type="evidence" value="ECO:0007669"/>
    <property type="project" value="TreeGrafter"/>
</dbReference>
<dbReference type="EMBL" id="AP012057">
    <property type="protein sequence ID" value="BAN03525.1"/>
    <property type="molecule type" value="Genomic_DNA"/>
</dbReference>
<protein>
    <submittedName>
        <fullName evidence="6">Putative TetR family transcriptional regulator</fullName>
    </submittedName>
</protein>
<feature type="DNA-binding region" description="H-T-H motif" evidence="4">
    <location>
        <begin position="36"/>
        <end position="55"/>
    </location>
</feature>
<keyword evidence="2 4" id="KW-0238">DNA-binding</keyword>
<dbReference type="OrthoDB" id="9796019at2"/>
<evidence type="ECO:0000256" key="1">
    <source>
        <dbReference type="ARBA" id="ARBA00023015"/>
    </source>
</evidence>
<dbReference type="Pfam" id="PF00440">
    <property type="entry name" value="TetR_N"/>
    <property type="match status" value="1"/>
</dbReference>
<sequence>MNAAVKRGRPRSEEIDERVLAAALEIAGAVGIAKMSMDELARRADVSKATIYRRWASKEALILDALRSGMSPIDEDDTGTLRGDLDRYLEKLFGRFEQNPMNDVLPHLIEVACHDPSIQESLDDWVRFRRLPLRRIFERACERGELRSDADIEVLIDATIGPVVYRRLLTRDPIDADFAMRLIAVVAPASPAEG</sequence>
<dbReference type="Pfam" id="PF16859">
    <property type="entry name" value="TetR_C_11"/>
    <property type="match status" value="1"/>
</dbReference>
<dbReference type="InterPro" id="IPR036271">
    <property type="entry name" value="Tet_transcr_reg_TetR-rel_C_sf"/>
</dbReference>
<dbReference type="PRINTS" id="PR00455">
    <property type="entry name" value="HTHTETR"/>
</dbReference>
<feature type="domain" description="HTH tetR-type" evidence="5">
    <location>
        <begin position="13"/>
        <end position="73"/>
    </location>
</feature>
<dbReference type="Gene3D" id="1.10.357.10">
    <property type="entry name" value="Tetracycline Repressor, domain 2"/>
    <property type="match status" value="1"/>
</dbReference>
<dbReference type="InterPro" id="IPR050109">
    <property type="entry name" value="HTH-type_TetR-like_transc_reg"/>
</dbReference>
<proteinExistence type="predicted"/>
<name>A0A6C7EEQ0_ILUCY</name>
<evidence type="ECO:0000256" key="4">
    <source>
        <dbReference type="PROSITE-ProRule" id="PRU00335"/>
    </source>
</evidence>
<gene>
    <name evidence="6" type="ORF">YM304_32110</name>
</gene>
<dbReference type="PANTHER" id="PTHR30055">
    <property type="entry name" value="HTH-TYPE TRANSCRIPTIONAL REGULATOR RUTR"/>
    <property type="match status" value="1"/>
</dbReference>
<dbReference type="SUPFAM" id="SSF48498">
    <property type="entry name" value="Tetracyclin repressor-like, C-terminal domain"/>
    <property type="match status" value="1"/>
</dbReference>
<dbReference type="SUPFAM" id="SSF46689">
    <property type="entry name" value="Homeodomain-like"/>
    <property type="match status" value="1"/>
</dbReference>
<dbReference type="InterPro" id="IPR009057">
    <property type="entry name" value="Homeodomain-like_sf"/>
</dbReference>
<keyword evidence="3" id="KW-0804">Transcription</keyword>
<dbReference type="InterPro" id="IPR001647">
    <property type="entry name" value="HTH_TetR"/>
</dbReference>
<dbReference type="KEGG" id="aym:YM304_32110"/>
<dbReference type="AlphaFoldDB" id="A0A6C7EEQ0"/>
<evidence type="ECO:0000313" key="6">
    <source>
        <dbReference type="EMBL" id="BAN03525.1"/>
    </source>
</evidence>
<dbReference type="RefSeq" id="WP_015442772.1">
    <property type="nucleotide sequence ID" value="NC_020520.1"/>
</dbReference>
<dbReference type="InterPro" id="IPR023772">
    <property type="entry name" value="DNA-bd_HTH_TetR-type_CS"/>
</dbReference>
<keyword evidence="7" id="KW-1185">Reference proteome</keyword>
<dbReference type="PROSITE" id="PS01081">
    <property type="entry name" value="HTH_TETR_1"/>
    <property type="match status" value="1"/>
</dbReference>